<evidence type="ECO:0000256" key="6">
    <source>
        <dbReference type="ARBA" id="ARBA00023274"/>
    </source>
</evidence>
<reference evidence="8 9" key="1">
    <citation type="submission" date="2020-07" db="EMBL/GenBank/DDBJ databases">
        <title>Taxonomic proposal: Crassvirales, a new order of highly abundant and diverse bacterial viruses.</title>
        <authorList>
            <person name="Shkoporov A.N."/>
            <person name="Stockdale S.R."/>
            <person name="Guerin E."/>
            <person name="Ross R.P."/>
            <person name="Hill C."/>
        </authorList>
    </citation>
    <scope>NUCLEOTIDE SEQUENCE [LARGE SCALE GENOMIC DNA]</scope>
</reference>
<dbReference type="PANTHER" id="PTHR14202">
    <property type="entry name" value="60 KDA RIBONUCLEOPROTEIN SSA/RO"/>
    <property type="match status" value="1"/>
</dbReference>
<dbReference type="PROSITE" id="PS50988">
    <property type="entry name" value="TROVE"/>
    <property type="match status" value="1"/>
</dbReference>
<protein>
    <submittedName>
        <fullName evidence="8">TROVE domain-containing protein</fullName>
    </submittedName>
</protein>
<dbReference type="GO" id="GO:0003723">
    <property type="term" value="F:RNA binding"/>
    <property type="evidence" value="ECO:0007669"/>
    <property type="project" value="UniProtKB-KW"/>
</dbReference>
<evidence type="ECO:0000256" key="3">
    <source>
        <dbReference type="ARBA" id="ARBA00022490"/>
    </source>
</evidence>
<dbReference type="RefSeq" id="YP_010111441.1">
    <property type="nucleotide sequence ID" value="NC_055881.1"/>
</dbReference>
<feature type="domain" description="TROVE" evidence="7">
    <location>
        <begin position="19"/>
        <end position="310"/>
    </location>
</feature>
<dbReference type="InterPro" id="IPR008858">
    <property type="entry name" value="TROVE_dom"/>
</dbReference>
<dbReference type="EMBL" id="MT774388">
    <property type="protein sequence ID" value="QOR59283.1"/>
    <property type="molecule type" value="Genomic_DNA"/>
</dbReference>
<evidence type="ECO:0000313" key="8">
    <source>
        <dbReference type="EMBL" id="QOR59283.1"/>
    </source>
</evidence>
<evidence type="ECO:0000256" key="5">
    <source>
        <dbReference type="ARBA" id="ARBA00022884"/>
    </source>
</evidence>
<dbReference type="Gene3D" id="3.40.50.410">
    <property type="entry name" value="von Willebrand factor, type A domain"/>
    <property type="match status" value="1"/>
</dbReference>
<accession>A0A7M1RXW2</accession>
<evidence type="ECO:0000259" key="7">
    <source>
        <dbReference type="PROSITE" id="PS50988"/>
    </source>
</evidence>
<keyword evidence="3" id="KW-0963">Cytoplasm</keyword>
<comment type="similarity">
    <text evidence="2">Belongs to the Ro 60 kDa family.</text>
</comment>
<dbReference type="GeneID" id="65129829"/>
<dbReference type="InterPro" id="IPR037214">
    <property type="entry name" value="TROVE_dom_sf"/>
</dbReference>
<dbReference type="InterPro" id="IPR036465">
    <property type="entry name" value="vWFA_dom_sf"/>
</dbReference>
<dbReference type="GO" id="GO:0046872">
    <property type="term" value="F:metal ion binding"/>
    <property type="evidence" value="ECO:0007669"/>
    <property type="project" value="UniProtKB-KW"/>
</dbReference>
<evidence type="ECO:0000256" key="4">
    <source>
        <dbReference type="ARBA" id="ARBA00022723"/>
    </source>
</evidence>
<keyword evidence="5" id="KW-0694">RNA-binding</keyword>
<dbReference type="SUPFAM" id="SSF53300">
    <property type="entry name" value="vWA-like"/>
    <property type="match status" value="1"/>
</dbReference>
<organism evidence="8 9">
    <name type="scientific">uncultured phage cr112_1</name>
    <dbReference type="NCBI Taxonomy" id="2772072"/>
    <lineage>
        <taxon>Viruses</taxon>
        <taxon>Duplodnaviria</taxon>
        <taxon>Heunggongvirae</taxon>
        <taxon>Uroviricota</taxon>
        <taxon>Caudoviricetes</taxon>
        <taxon>Crassvirales</taxon>
        <taxon>Steigviridae</taxon>
        <taxon>Asinivirinae</taxon>
        <taxon>Kehishuvirus</taxon>
        <taxon>Kehishuvirus splanchnicus</taxon>
    </lineage>
</organism>
<keyword evidence="9" id="KW-1185">Reference proteome</keyword>
<dbReference type="Proteomes" id="UP000593627">
    <property type="component" value="Segment"/>
</dbReference>
<dbReference type="Pfam" id="PF05731">
    <property type="entry name" value="TROVE"/>
    <property type="match status" value="1"/>
</dbReference>
<proteinExistence type="inferred from homology"/>
<evidence type="ECO:0000256" key="1">
    <source>
        <dbReference type="ARBA" id="ARBA00004496"/>
    </source>
</evidence>
<name>A0A7M1RXW2_9CAUD</name>
<dbReference type="SUPFAM" id="SSF140864">
    <property type="entry name" value="TROVE domain-like"/>
    <property type="match status" value="1"/>
</dbReference>
<dbReference type="PANTHER" id="PTHR14202:SF0">
    <property type="entry name" value="RNA-BINDING PROTEIN RO60"/>
    <property type="match status" value="1"/>
</dbReference>
<dbReference type="InterPro" id="IPR040322">
    <property type="entry name" value="TROVE2"/>
</dbReference>
<evidence type="ECO:0000313" key="9">
    <source>
        <dbReference type="Proteomes" id="UP000593627"/>
    </source>
</evidence>
<comment type="subcellular location">
    <subcellularLocation>
        <location evidence="1">Cytoplasm</location>
    </subcellularLocation>
</comment>
<evidence type="ECO:0000256" key="2">
    <source>
        <dbReference type="ARBA" id="ARBA00007814"/>
    </source>
</evidence>
<keyword evidence="4" id="KW-0479">Metal-binding</keyword>
<dbReference type="KEGG" id="vg:65129829"/>
<keyword evidence="6" id="KW-0687">Ribonucleoprotein</keyword>
<dbReference type="GO" id="GO:1990904">
    <property type="term" value="C:ribonucleoprotein complex"/>
    <property type="evidence" value="ECO:0007669"/>
    <property type="project" value="UniProtKB-KW"/>
</dbReference>
<sequence>MGKLNPLVKPTSKLDTERLAGGSGALAAKQSDVALLRRAVLANLLWEDVAYMDGKKVAEEIKRLIPLCPAIDVYNIALEARLMQKLRHTPLFIAVEMCKYPEHKLFVADLLPKIITRADMLTDFLALYWKDGKKPICNQAKKGLSAAFHNFNEYKLAKYDRDAAIKLRDVMFLCRPKPNNDYETKLFKKVADRTLTPPETWEVLLSAGEDRKETWTKLIFENKIGGLAMLRNINNMKKADVDRRVIVEGLTRLKSSMLLPLDFLKAERMNPEFSRDIEDAMLESYKNLPKLPGKTLFIVDVSGSMGSLTSGRSQFNRMDQACAMAMLAINQCEDYELVATAGTDALRKQASEHIKYPQKGFGVFKQIMDTRNNIGGGGIFTKQCLDWCKAKFKDVHFDRIIIFSDSQDMDYYYDKTILPEPFGTYNYICDVSTNIKGVNYRGRWTAEISGWSEKFLTYIAALEGVENKFEEDNA</sequence>